<evidence type="ECO:0000313" key="2">
    <source>
        <dbReference type="EMBL" id="OHS94465.1"/>
    </source>
</evidence>
<dbReference type="RefSeq" id="XP_068347602.1">
    <property type="nucleotide sequence ID" value="XM_068495825.1"/>
</dbReference>
<sequence length="390" mass="44970">MNILGSVESETYQRLVVTLRQLKNKIKSLESECETLKKEVQTAHQKRTLLHNKLQSMKSVVVNDKTKDTENAMILLKIRDLKSEHEQNVNNLNELKNHLEHAVNSLCTERKKRRNVEAKTAKIIENIKNLSVLAQKLQGDPNQVKKNEALNNKLEEKKNRWKVTKHQLSSQIKAMQAKRDEALDSVHNTQIQIDLRVGLIDELNAKVEKRNQTISKLKNDVSLTKEEIEKVQASLLEKRKEVDQLSNKEETLKEDIIKAKNALSTIKAKYEKEREKLKAARIGYQQLQEGIEKKIEMMREESRREIAEKLEPLEEQVHEKDLIIKQYKEKLEDALSNKESAVSKLKALEAEREKERKAFIQTKAQFEAKCQAMQKAIGSITATSIPASGF</sequence>
<evidence type="ECO:0000313" key="3">
    <source>
        <dbReference type="Proteomes" id="UP000179807"/>
    </source>
</evidence>
<dbReference type="EMBL" id="MLAK01001315">
    <property type="protein sequence ID" value="OHS94465.1"/>
    <property type="molecule type" value="Genomic_DNA"/>
</dbReference>
<dbReference type="GeneID" id="94830529"/>
<comment type="caution">
    <text evidence="2">The sequence shown here is derived from an EMBL/GenBank/DDBJ whole genome shotgun (WGS) entry which is preliminary data.</text>
</comment>
<proteinExistence type="predicted"/>
<feature type="coiled-coil region" evidence="1">
    <location>
        <begin position="12"/>
        <end position="46"/>
    </location>
</feature>
<name>A0A1J4J733_9EUKA</name>
<protein>
    <submittedName>
        <fullName evidence="2">Myosin heavy chain, clone</fullName>
    </submittedName>
</protein>
<dbReference type="AlphaFoldDB" id="A0A1J4J733"/>
<evidence type="ECO:0000256" key="1">
    <source>
        <dbReference type="SAM" id="Coils"/>
    </source>
</evidence>
<accession>A0A1J4J733</accession>
<dbReference type="Proteomes" id="UP000179807">
    <property type="component" value="Unassembled WGS sequence"/>
</dbReference>
<reference evidence="2" key="1">
    <citation type="submission" date="2016-10" db="EMBL/GenBank/DDBJ databases">
        <authorList>
            <person name="Benchimol M."/>
            <person name="Almeida L.G."/>
            <person name="Vasconcelos A.T."/>
            <person name="Perreira-Neves A."/>
            <person name="Rosa I.A."/>
            <person name="Tasca T."/>
            <person name="Bogo M.R."/>
            <person name="de Souza W."/>
        </authorList>
    </citation>
    <scope>NUCLEOTIDE SEQUENCE [LARGE SCALE GENOMIC DNA]</scope>
    <source>
        <strain evidence="2">K</strain>
    </source>
</reference>
<keyword evidence="3" id="KW-1185">Reference proteome</keyword>
<organism evidence="2 3">
    <name type="scientific">Tritrichomonas foetus</name>
    <dbReference type="NCBI Taxonomy" id="1144522"/>
    <lineage>
        <taxon>Eukaryota</taxon>
        <taxon>Metamonada</taxon>
        <taxon>Parabasalia</taxon>
        <taxon>Tritrichomonadida</taxon>
        <taxon>Tritrichomonadidae</taxon>
        <taxon>Tritrichomonas</taxon>
    </lineage>
</organism>
<gene>
    <name evidence="2" type="ORF">TRFO_11075</name>
</gene>
<dbReference type="VEuPathDB" id="TrichDB:TRFO_11075"/>
<feature type="coiled-coil region" evidence="1">
    <location>
        <begin position="151"/>
        <end position="365"/>
    </location>
</feature>
<feature type="coiled-coil region" evidence="1">
    <location>
        <begin position="75"/>
        <end position="102"/>
    </location>
</feature>
<keyword evidence="1" id="KW-0175">Coiled coil</keyword>